<keyword evidence="5 6" id="KW-0472">Membrane</keyword>
<dbReference type="GO" id="GO:0016020">
    <property type="term" value="C:membrane"/>
    <property type="evidence" value="ECO:0007669"/>
    <property type="project" value="UniProtKB-SubCell"/>
</dbReference>
<feature type="transmembrane region" description="Helical" evidence="6">
    <location>
        <begin position="34"/>
        <end position="52"/>
    </location>
</feature>
<dbReference type="PANTHER" id="PTHR31893:SF5">
    <property type="entry name" value="TRANSMEMBRANE PROTEIN 151 HOMOLOG"/>
    <property type="match status" value="1"/>
</dbReference>
<gene>
    <name evidence="7" type="ORF">O3P69_010705</name>
</gene>
<evidence type="ECO:0000256" key="1">
    <source>
        <dbReference type="ARBA" id="ARBA00004141"/>
    </source>
</evidence>
<name>A0AAW0TEP2_SCYPA</name>
<feature type="transmembrane region" description="Helical" evidence="6">
    <location>
        <begin position="79"/>
        <end position="97"/>
    </location>
</feature>
<organism evidence="7 8">
    <name type="scientific">Scylla paramamosain</name>
    <name type="common">Mud crab</name>
    <dbReference type="NCBI Taxonomy" id="85552"/>
    <lineage>
        <taxon>Eukaryota</taxon>
        <taxon>Metazoa</taxon>
        <taxon>Ecdysozoa</taxon>
        <taxon>Arthropoda</taxon>
        <taxon>Crustacea</taxon>
        <taxon>Multicrustacea</taxon>
        <taxon>Malacostraca</taxon>
        <taxon>Eumalacostraca</taxon>
        <taxon>Eucarida</taxon>
        <taxon>Decapoda</taxon>
        <taxon>Pleocyemata</taxon>
        <taxon>Brachyura</taxon>
        <taxon>Eubrachyura</taxon>
        <taxon>Portunoidea</taxon>
        <taxon>Portunidae</taxon>
        <taxon>Portuninae</taxon>
        <taxon>Scylla</taxon>
    </lineage>
</organism>
<keyword evidence="8" id="KW-1185">Reference proteome</keyword>
<dbReference type="Proteomes" id="UP001487740">
    <property type="component" value="Unassembled WGS sequence"/>
</dbReference>
<sequence>MSLTPLDEDTSEVQEPERQGVCDTLRHSANWKCFILTLLILACLAAIAWCRLTQVTKVFLDFDTFPITMTRKLSACEDGYLYIPVAFLAMLYLVYLLECFHCPTRMQLTHTTPASHVEAMIEAMRAAQPVIWWKAMCYHYVRRCRHVTRYRNGRRLHQHTGVLRAGQLSFRGYLLPLLKLRRQGHLQEAGEPLQVRLHQDKNLQRICIC</sequence>
<comment type="similarity">
    <text evidence="2">Belongs to the TMEM151 family.</text>
</comment>
<proteinExistence type="inferred from homology"/>
<comment type="subcellular location">
    <subcellularLocation>
        <location evidence="1">Membrane</location>
        <topology evidence="1">Multi-pass membrane protein</topology>
    </subcellularLocation>
</comment>
<evidence type="ECO:0000313" key="8">
    <source>
        <dbReference type="Proteomes" id="UP001487740"/>
    </source>
</evidence>
<dbReference type="InterPro" id="IPR026767">
    <property type="entry name" value="Tmem151"/>
</dbReference>
<evidence type="ECO:0000256" key="4">
    <source>
        <dbReference type="ARBA" id="ARBA00022989"/>
    </source>
</evidence>
<keyword evidence="3 6" id="KW-0812">Transmembrane</keyword>
<protein>
    <submittedName>
        <fullName evidence="7">Uncharacterized protein</fullName>
    </submittedName>
</protein>
<keyword evidence="4 6" id="KW-1133">Transmembrane helix</keyword>
<evidence type="ECO:0000256" key="5">
    <source>
        <dbReference type="ARBA" id="ARBA00023136"/>
    </source>
</evidence>
<dbReference type="AlphaFoldDB" id="A0AAW0TEP2"/>
<dbReference type="PANTHER" id="PTHR31893">
    <property type="entry name" value="TRANSMEMBRANE PROTEIN 151 HOMOLOG"/>
    <property type="match status" value="1"/>
</dbReference>
<evidence type="ECO:0000256" key="6">
    <source>
        <dbReference type="SAM" id="Phobius"/>
    </source>
</evidence>
<evidence type="ECO:0000256" key="3">
    <source>
        <dbReference type="ARBA" id="ARBA00022692"/>
    </source>
</evidence>
<dbReference type="Pfam" id="PF14857">
    <property type="entry name" value="TMEM151"/>
    <property type="match status" value="1"/>
</dbReference>
<comment type="caution">
    <text evidence="7">The sequence shown here is derived from an EMBL/GenBank/DDBJ whole genome shotgun (WGS) entry which is preliminary data.</text>
</comment>
<reference evidence="7 8" key="1">
    <citation type="submission" date="2023-03" db="EMBL/GenBank/DDBJ databases">
        <title>High-quality genome of Scylla paramamosain provides insights in environmental adaptation.</title>
        <authorList>
            <person name="Zhang L."/>
        </authorList>
    </citation>
    <scope>NUCLEOTIDE SEQUENCE [LARGE SCALE GENOMIC DNA]</scope>
    <source>
        <strain evidence="7">LZ_2023a</strain>
        <tissue evidence="7">Muscle</tissue>
    </source>
</reference>
<evidence type="ECO:0000313" key="7">
    <source>
        <dbReference type="EMBL" id="KAK8386164.1"/>
    </source>
</evidence>
<evidence type="ECO:0000256" key="2">
    <source>
        <dbReference type="ARBA" id="ARBA00009583"/>
    </source>
</evidence>
<dbReference type="EMBL" id="JARAKH010000031">
    <property type="protein sequence ID" value="KAK8386164.1"/>
    <property type="molecule type" value="Genomic_DNA"/>
</dbReference>
<accession>A0AAW0TEP2</accession>